<dbReference type="SMART" id="SM00050">
    <property type="entry name" value="DISIN"/>
    <property type="match status" value="1"/>
</dbReference>
<dbReference type="InterPro" id="IPR006586">
    <property type="entry name" value="ADAM_Cys-rich"/>
</dbReference>
<dbReference type="Pfam" id="PF08516">
    <property type="entry name" value="ADAM_CR"/>
    <property type="match status" value="1"/>
</dbReference>
<feature type="region of interest" description="Disordered" evidence="4">
    <location>
        <begin position="218"/>
        <end position="241"/>
    </location>
</feature>
<evidence type="ECO:0000259" key="6">
    <source>
        <dbReference type="PROSITE" id="PS50215"/>
    </source>
</evidence>
<dbReference type="GO" id="GO:0046872">
    <property type="term" value="F:metal ion binding"/>
    <property type="evidence" value="ECO:0007669"/>
    <property type="project" value="UniProtKB-KW"/>
</dbReference>
<dbReference type="AlphaFoldDB" id="A0A1I8HHH1"/>
<comment type="caution">
    <text evidence="3">Lacks conserved residue(s) required for the propagation of feature annotation.</text>
</comment>
<keyword evidence="3" id="KW-0479">Metal-binding</keyword>
<sequence length="849" mass="91824">KHNRFIFACWRPPGCRAGGKSGASYAGWWAVVDCPSWSPLRQCIQQRLESENIGEAMMKLQLMPQLAQVLALLIATSVAVATASPSSDALTLRYVQQIGCPLNRSLRVQIDDSRVIVTLQLLESSEEFLHSSERAIANTHSGEKEGQRFESLSSHRQQRICFYQGNVEPEGSLAVVKQRNGLISGSFHYGNRVYEIPEQPAPAEASKRLLRASPLASSPEATCGVSGSPVKASPPQPTDENRQLLLQRSRRALKLDTNSNYSESDRKYIQIILVGDEYFYRNQSSDMVKARDRLWEIGNYVNALYKQIGVNVITVHTEAWATDPYTLYSATSPTGANSSEQLDRFMEYRMRHLSFKTHAVAHLVTGLKYSGTDVGLAHLGKLCTFGLSGGVNSDRDPNAYGVAVTLAHELGHNLGLNHDEDERGCGTCPDPQGCIMAAVGNEVNPVRFSNCSIHRFLDFTVPNGLGYCMTSPPEDSAVSDAKVTCGNRIVEAGEECDCGPVRWCNNTCCNPNTCRFTSGSACASGECCNLATCQLKSQGVVCRSSRGNCDLPEYCNGSSEWCPQFDDYKADGTECLTGKAYCYKGRCDDRDTRCAALFNGTNFRAAEASWSVGTTQGLRSGYCSYNESSLHPINYTFTACTAANQRCGLLYCVGGNIATALPIPKWKGLEPADTNVLDATISGQVIVAAYAMHNLKYSGYRDPGLVPNGAECGSNMMCVNSQCMATSSVSVSCPSCNGRGSCAQSAQCFCDTGYRPPDCLQAGGGGSLMNRLPGVAIDCALFVDWGAGLIIKSIEDNTTAPTSPVATTTTVATRSNASASRVANWLTTALPLFLLSLLLKQQSALVWQL</sequence>
<feature type="disulfide bond" evidence="2">
    <location>
        <begin position="542"/>
        <end position="562"/>
    </location>
</feature>
<feature type="binding site" evidence="3">
    <location>
        <position position="418"/>
    </location>
    <ligand>
        <name>Zn(2+)</name>
        <dbReference type="ChEBI" id="CHEBI:29105"/>
        <note>catalytic</note>
    </ligand>
</feature>
<name>A0A1I8HHH1_9PLAT</name>
<keyword evidence="7" id="KW-1185">Reference proteome</keyword>
<dbReference type="Pfam" id="PF00200">
    <property type="entry name" value="Disintegrin"/>
    <property type="match status" value="1"/>
</dbReference>
<feature type="domain" description="Peptidase M12B" evidence="6">
    <location>
        <begin position="267"/>
        <end position="472"/>
    </location>
</feature>
<reference evidence="8" key="1">
    <citation type="submission" date="2016-11" db="UniProtKB">
        <authorList>
            <consortium name="WormBaseParasite"/>
        </authorList>
    </citation>
    <scope>IDENTIFICATION</scope>
</reference>
<dbReference type="InterPro" id="IPR001762">
    <property type="entry name" value="Disintegrin_dom"/>
</dbReference>
<evidence type="ECO:0000256" key="3">
    <source>
        <dbReference type="PROSITE-ProRule" id="PRU00276"/>
    </source>
</evidence>
<evidence type="ECO:0000256" key="4">
    <source>
        <dbReference type="SAM" id="MobiDB-lite"/>
    </source>
</evidence>
<evidence type="ECO:0000259" key="5">
    <source>
        <dbReference type="PROSITE" id="PS50214"/>
    </source>
</evidence>
<dbReference type="CDD" id="cd04269">
    <property type="entry name" value="ZnMc_adamalysin_II_like"/>
    <property type="match status" value="1"/>
</dbReference>
<dbReference type="Gene3D" id="3.40.390.10">
    <property type="entry name" value="Collagenase (Catalytic Domain)"/>
    <property type="match status" value="1"/>
</dbReference>
<feature type="binding site" evidence="3">
    <location>
        <position position="408"/>
    </location>
    <ligand>
        <name>Zn(2+)</name>
        <dbReference type="ChEBI" id="CHEBI:29105"/>
        <note>catalytic</note>
    </ligand>
</feature>
<dbReference type="PROSITE" id="PS50215">
    <property type="entry name" value="ADAM_MEPRO"/>
    <property type="match status" value="1"/>
</dbReference>
<dbReference type="PANTHER" id="PTHR11905:SF159">
    <property type="entry name" value="ADAM METALLOPROTEASE"/>
    <property type="match status" value="1"/>
</dbReference>
<dbReference type="Pfam" id="PF01421">
    <property type="entry name" value="Reprolysin"/>
    <property type="match status" value="1"/>
</dbReference>
<dbReference type="SUPFAM" id="SSF57552">
    <property type="entry name" value="Blood coagulation inhibitor (disintegrin)"/>
    <property type="match status" value="1"/>
</dbReference>
<protein>
    <submittedName>
        <fullName evidence="8">ADAM metallopeptidase domain 12</fullName>
    </submittedName>
</protein>
<feature type="active site" evidence="3">
    <location>
        <position position="409"/>
    </location>
</feature>
<dbReference type="WBParaSite" id="maker-uti_cns_0006211-snap-gene-0.12-mRNA-1">
    <property type="protein sequence ID" value="maker-uti_cns_0006211-snap-gene-0.12-mRNA-1"/>
    <property type="gene ID" value="maker-uti_cns_0006211-snap-gene-0.12"/>
</dbReference>
<dbReference type="InterPro" id="IPR034027">
    <property type="entry name" value="Reprolysin_adamalysin"/>
</dbReference>
<evidence type="ECO:0000313" key="8">
    <source>
        <dbReference type="WBParaSite" id="maker-uti_cns_0006211-snap-gene-0.12-mRNA-1"/>
    </source>
</evidence>
<dbReference type="SMART" id="SM00608">
    <property type="entry name" value="ACR"/>
    <property type="match status" value="1"/>
</dbReference>
<dbReference type="PANTHER" id="PTHR11905">
    <property type="entry name" value="ADAM A DISINTEGRIN AND METALLOPROTEASE DOMAIN"/>
    <property type="match status" value="1"/>
</dbReference>
<dbReference type="Gene3D" id="4.10.70.10">
    <property type="entry name" value="Disintegrin domain"/>
    <property type="match status" value="1"/>
</dbReference>
<keyword evidence="1 2" id="KW-1015">Disulfide bond</keyword>
<evidence type="ECO:0000256" key="1">
    <source>
        <dbReference type="ARBA" id="ARBA00023157"/>
    </source>
</evidence>
<dbReference type="GO" id="GO:0006509">
    <property type="term" value="P:membrane protein ectodomain proteolysis"/>
    <property type="evidence" value="ECO:0007669"/>
    <property type="project" value="TreeGrafter"/>
</dbReference>
<proteinExistence type="predicted"/>
<dbReference type="PROSITE" id="PS50214">
    <property type="entry name" value="DISINTEGRIN_2"/>
    <property type="match status" value="1"/>
</dbReference>
<dbReference type="Proteomes" id="UP000095280">
    <property type="component" value="Unplaced"/>
</dbReference>
<feature type="binding site" evidence="3">
    <location>
        <position position="412"/>
    </location>
    <ligand>
        <name>Zn(2+)</name>
        <dbReference type="ChEBI" id="CHEBI:29105"/>
        <note>catalytic</note>
    </ligand>
</feature>
<dbReference type="InterPro" id="IPR024079">
    <property type="entry name" value="MetalloPept_cat_dom_sf"/>
</dbReference>
<dbReference type="GO" id="GO:0004222">
    <property type="term" value="F:metalloendopeptidase activity"/>
    <property type="evidence" value="ECO:0007669"/>
    <property type="project" value="InterPro"/>
</dbReference>
<dbReference type="FunFam" id="4.10.70.10:FF:000001">
    <property type="entry name" value="Disintegrin and metalloproteinase domain-containing protein 22"/>
    <property type="match status" value="1"/>
</dbReference>
<organism evidence="7 8">
    <name type="scientific">Macrostomum lignano</name>
    <dbReference type="NCBI Taxonomy" id="282301"/>
    <lineage>
        <taxon>Eukaryota</taxon>
        <taxon>Metazoa</taxon>
        <taxon>Spiralia</taxon>
        <taxon>Lophotrochozoa</taxon>
        <taxon>Platyhelminthes</taxon>
        <taxon>Rhabditophora</taxon>
        <taxon>Macrostomorpha</taxon>
        <taxon>Macrostomida</taxon>
        <taxon>Macrostomidae</taxon>
        <taxon>Macrostomum</taxon>
    </lineage>
</organism>
<evidence type="ECO:0000313" key="7">
    <source>
        <dbReference type="Proteomes" id="UP000095280"/>
    </source>
</evidence>
<dbReference type="InterPro" id="IPR001590">
    <property type="entry name" value="Peptidase_M12B"/>
</dbReference>
<evidence type="ECO:0000256" key="2">
    <source>
        <dbReference type="PROSITE-ProRule" id="PRU00068"/>
    </source>
</evidence>
<dbReference type="SUPFAM" id="SSF55486">
    <property type="entry name" value="Metalloproteases ('zincins'), catalytic domain"/>
    <property type="match status" value="1"/>
</dbReference>
<feature type="domain" description="Disintegrin" evidence="5">
    <location>
        <begin position="482"/>
        <end position="571"/>
    </location>
</feature>
<accession>A0A1I8HHH1</accession>
<keyword evidence="3" id="KW-0862">Zinc</keyword>
<dbReference type="InterPro" id="IPR036436">
    <property type="entry name" value="Disintegrin_dom_sf"/>
</dbReference>